<dbReference type="AlphaFoldDB" id="A0A382YWH1"/>
<protein>
    <submittedName>
        <fullName evidence="1">Uncharacterized protein</fullName>
    </submittedName>
</protein>
<feature type="non-terminal residue" evidence="1">
    <location>
        <position position="44"/>
    </location>
</feature>
<gene>
    <name evidence="1" type="ORF">METZ01_LOCUS440133</name>
</gene>
<organism evidence="1">
    <name type="scientific">marine metagenome</name>
    <dbReference type="NCBI Taxonomy" id="408172"/>
    <lineage>
        <taxon>unclassified sequences</taxon>
        <taxon>metagenomes</taxon>
        <taxon>ecological metagenomes</taxon>
    </lineage>
</organism>
<dbReference type="EMBL" id="UINC01178881">
    <property type="protein sequence ID" value="SVD87279.1"/>
    <property type="molecule type" value="Genomic_DNA"/>
</dbReference>
<reference evidence="1" key="1">
    <citation type="submission" date="2018-05" db="EMBL/GenBank/DDBJ databases">
        <authorList>
            <person name="Lanie J.A."/>
            <person name="Ng W.-L."/>
            <person name="Kazmierczak K.M."/>
            <person name="Andrzejewski T.M."/>
            <person name="Davidsen T.M."/>
            <person name="Wayne K.J."/>
            <person name="Tettelin H."/>
            <person name="Glass J.I."/>
            <person name="Rusch D."/>
            <person name="Podicherti R."/>
            <person name="Tsui H.-C.T."/>
            <person name="Winkler M.E."/>
        </authorList>
    </citation>
    <scope>NUCLEOTIDE SEQUENCE</scope>
</reference>
<proteinExistence type="predicted"/>
<name>A0A382YWH1_9ZZZZ</name>
<accession>A0A382YWH1</accession>
<evidence type="ECO:0000313" key="1">
    <source>
        <dbReference type="EMBL" id="SVD87279.1"/>
    </source>
</evidence>
<sequence length="44" mass="4832">MHRTLFLWIVTVAVVIANPVFAGDQNFSDRFAKGNTSFGGELGF</sequence>